<dbReference type="AlphaFoldDB" id="A0A0B2QUH9"/>
<accession>A0A0B2QUH9</accession>
<evidence type="ECO:0000313" key="1">
    <source>
        <dbReference type="EMBL" id="KHN23468.1"/>
    </source>
</evidence>
<keyword evidence="1" id="KW-0378">Hydrolase</keyword>
<dbReference type="SUPFAM" id="SSF56219">
    <property type="entry name" value="DNase I-like"/>
    <property type="match status" value="1"/>
</dbReference>
<reference evidence="1" key="1">
    <citation type="submission" date="2014-07" db="EMBL/GenBank/DDBJ databases">
        <title>Identification of a novel salt tolerance gene in wild soybean by whole-genome sequencing.</title>
        <authorList>
            <person name="Lam H.-M."/>
            <person name="Qi X."/>
            <person name="Li M.-W."/>
            <person name="Liu X."/>
            <person name="Xie M."/>
            <person name="Ni M."/>
            <person name="Xu X."/>
        </authorList>
    </citation>
    <scope>NUCLEOTIDE SEQUENCE [LARGE SCALE GENOMIC DNA]</scope>
    <source>
        <tissue evidence="1">Root</tissue>
    </source>
</reference>
<feature type="non-terminal residue" evidence="1">
    <location>
        <position position="1"/>
    </location>
</feature>
<feature type="non-terminal residue" evidence="1">
    <location>
        <position position="409"/>
    </location>
</feature>
<dbReference type="EMBL" id="KN656320">
    <property type="protein sequence ID" value="KHN23468.1"/>
    <property type="molecule type" value="Genomic_DNA"/>
</dbReference>
<gene>
    <name evidence="1" type="ORF">glysoja_047651</name>
</gene>
<sequence>LLWDSVRQLKQASQIKLWCVLGDFNCIRNPNERIGKTARLVGDNSMQEFNEWIEDMELLEVPNVGRQYTWFRPNGESKSRLDRALISPEWRDMWPESVQFTLARNFSDHCPIRIKANNVDWGPKPFRIFNCWLTDKSFKDVVNHCWNSVQVSGWGAYVLKEKIKRLKGRLKIWNKEEYGDTFKKVQQLEVELNKLEEDTLHRHMADLETSRRKKLQEDLWVAAQAHETLLRQKSRTRWLKEGDCNTRFFHVRVNANRNRNSIKGLLIEGVWTDEPNKVKEEIRTFFSNRFHEADFQRPRIDGISFKSLDHQQNSMLVAPFQESEIQNAVWDCGNDKSPGPDGINFRFIKQFWDTLKHDIFRYIHEFHANGAIPRGCNASFIALIPKISNPQHLGEYKPISLIGCMYKIV</sequence>
<proteinExistence type="predicted"/>
<dbReference type="Proteomes" id="UP000053555">
    <property type="component" value="Unassembled WGS sequence"/>
</dbReference>
<name>A0A0B2QUH9_GLYSO</name>
<dbReference type="InterPro" id="IPR036691">
    <property type="entry name" value="Endo/exonu/phosph_ase_sf"/>
</dbReference>
<dbReference type="GO" id="GO:0016787">
    <property type="term" value="F:hydrolase activity"/>
    <property type="evidence" value="ECO:0007669"/>
    <property type="project" value="UniProtKB-KW"/>
</dbReference>
<dbReference type="PANTHER" id="PTHR33710:SF64">
    <property type="entry name" value="ENDONUCLEASE_EXONUCLEASE_PHOSPHATASE DOMAIN-CONTAINING PROTEIN"/>
    <property type="match status" value="1"/>
</dbReference>
<protein>
    <submittedName>
        <fullName evidence="1">Transposon TX1 putative 149 kDa protein</fullName>
        <ecNumber evidence="1">3.1.27.-</ecNumber>
    </submittedName>
</protein>
<organism evidence="1">
    <name type="scientific">Glycine soja</name>
    <name type="common">Wild soybean</name>
    <dbReference type="NCBI Taxonomy" id="3848"/>
    <lineage>
        <taxon>Eukaryota</taxon>
        <taxon>Viridiplantae</taxon>
        <taxon>Streptophyta</taxon>
        <taxon>Embryophyta</taxon>
        <taxon>Tracheophyta</taxon>
        <taxon>Spermatophyta</taxon>
        <taxon>Magnoliopsida</taxon>
        <taxon>eudicotyledons</taxon>
        <taxon>Gunneridae</taxon>
        <taxon>Pentapetalae</taxon>
        <taxon>rosids</taxon>
        <taxon>fabids</taxon>
        <taxon>Fabales</taxon>
        <taxon>Fabaceae</taxon>
        <taxon>Papilionoideae</taxon>
        <taxon>50 kb inversion clade</taxon>
        <taxon>NPAAA clade</taxon>
        <taxon>indigoferoid/millettioid clade</taxon>
        <taxon>Phaseoleae</taxon>
        <taxon>Glycine</taxon>
        <taxon>Glycine subgen. Soja</taxon>
    </lineage>
</organism>
<dbReference type="Gene3D" id="3.60.10.10">
    <property type="entry name" value="Endonuclease/exonuclease/phosphatase"/>
    <property type="match status" value="1"/>
</dbReference>
<dbReference type="EC" id="3.1.27.-" evidence="1"/>
<dbReference type="PANTHER" id="PTHR33710">
    <property type="entry name" value="BNAC02G09200D PROTEIN"/>
    <property type="match status" value="1"/>
</dbReference>